<dbReference type="PROSITE" id="PS51257">
    <property type="entry name" value="PROKAR_LIPOPROTEIN"/>
    <property type="match status" value="1"/>
</dbReference>
<keyword evidence="1" id="KW-0732">Signal</keyword>
<evidence type="ECO:0000256" key="1">
    <source>
        <dbReference type="SAM" id="SignalP"/>
    </source>
</evidence>
<dbReference type="VEuPathDB" id="FungiDB:UMAG_00823"/>
<dbReference type="OrthoDB" id="10334163at2759"/>
<organism evidence="2 3">
    <name type="scientific">Mycosarcoma maydis</name>
    <name type="common">Corn smut fungus</name>
    <name type="synonym">Ustilago maydis</name>
    <dbReference type="NCBI Taxonomy" id="5270"/>
    <lineage>
        <taxon>Eukaryota</taxon>
        <taxon>Fungi</taxon>
        <taxon>Dikarya</taxon>
        <taxon>Basidiomycota</taxon>
        <taxon>Ustilaginomycotina</taxon>
        <taxon>Ustilaginomycetes</taxon>
        <taxon>Ustilaginales</taxon>
        <taxon>Ustilaginaceae</taxon>
        <taxon>Mycosarcoma</taxon>
    </lineage>
</organism>
<feature type="signal peptide" evidence="1">
    <location>
        <begin position="1"/>
        <end position="25"/>
    </location>
</feature>
<reference evidence="2 3" key="1">
    <citation type="journal article" date="2006" name="Nature">
        <title>Insights from the genome of the biotrophic fungal plant pathogen Ustilago maydis.</title>
        <authorList>
            <person name="Kamper J."/>
            <person name="Kahmann R."/>
            <person name="Bolker M."/>
            <person name="Ma L.J."/>
            <person name="Brefort T."/>
            <person name="Saville B.J."/>
            <person name="Banuett F."/>
            <person name="Kronstad J.W."/>
            <person name="Gold S.E."/>
            <person name="Muller O."/>
            <person name="Perlin M.H."/>
            <person name="Wosten H.A."/>
            <person name="de Vries R."/>
            <person name="Ruiz-Herrera J."/>
            <person name="Reynaga-Pena C.G."/>
            <person name="Snetselaar K."/>
            <person name="McCann M."/>
            <person name="Perez-Martin J."/>
            <person name="Feldbrugge M."/>
            <person name="Basse C.W."/>
            <person name="Steinberg G."/>
            <person name="Ibeas J.I."/>
            <person name="Holloman W."/>
            <person name="Guzman P."/>
            <person name="Farman M."/>
            <person name="Stajich J.E."/>
            <person name="Sentandreu R."/>
            <person name="Gonzalez-Prieto J.M."/>
            <person name="Kennell J.C."/>
            <person name="Molina L."/>
            <person name="Schirawski J."/>
            <person name="Mendoza-Mendoza A."/>
            <person name="Greilinger D."/>
            <person name="Munch K."/>
            <person name="Rossel N."/>
            <person name="Scherer M."/>
            <person name="Vranes M."/>
            <person name="Ladendorf O."/>
            <person name="Vincon V."/>
            <person name="Fuchs U."/>
            <person name="Sandrock B."/>
            <person name="Meng S."/>
            <person name="Ho E.C."/>
            <person name="Cahill M.J."/>
            <person name="Boyce K.J."/>
            <person name="Klose J."/>
            <person name="Klosterman S.J."/>
            <person name="Deelstra H.J."/>
            <person name="Ortiz-Castellanos L."/>
            <person name="Li W."/>
            <person name="Sanchez-Alonso P."/>
            <person name="Schreier P.H."/>
            <person name="Hauser-Hahn I."/>
            <person name="Vaupel M."/>
            <person name="Koopmann E."/>
            <person name="Friedrich G."/>
            <person name="Voss H."/>
            <person name="Schluter T."/>
            <person name="Margolis J."/>
            <person name="Platt D."/>
            <person name="Swimmer C."/>
            <person name="Gnirke A."/>
            <person name="Chen F."/>
            <person name="Vysotskaia V."/>
            <person name="Mannhaupt G."/>
            <person name="Guldener U."/>
            <person name="Munsterkotter M."/>
            <person name="Haase D."/>
            <person name="Oesterheld M."/>
            <person name="Mewes H.W."/>
            <person name="Mauceli E.W."/>
            <person name="DeCaprio D."/>
            <person name="Wade C.M."/>
            <person name="Butler J."/>
            <person name="Young S."/>
            <person name="Jaffe D.B."/>
            <person name="Calvo S."/>
            <person name="Nusbaum C."/>
            <person name="Galagan J."/>
            <person name="Birren B.W."/>
        </authorList>
    </citation>
    <scope>NUCLEOTIDE SEQUENCE [LARGE SCALE GENOMIC DNA]</scope>
    <source>
        <strain evidence="3">DSM 14603 / FGSC 9021 / UM521</strain>
    </source>
</reference>
<dbReference type="InParanoid" id="A0A0D1E982"/>
<dbReference type="AlphaFoldDB" id="A0A0D1E982"/>
<dbReference type="KEGG" id="uma:UMAG_00823"/>
<feature type="chain" id="PRO_5002245289" evidence="1">
    <location>
        <begin position="26"/>
        <end position="229"/>
    </location>
</feature>
<accession>A0A0D1E982</accession>
<protein>
    <submittedName>
        <fullName evidence="2">Uncharacterized protein</fullName>
    </submittedName>
</protein>
<proteinExistence type="predicted"/>
<dbReference type="GeneID" id="23562019"/>
<dbReference type="eggNOG" id="ENOG502RE2M">
    <property type="taxonomic scope" value="Eukaryota"/>
</dbReference>
<dbReference type="Proteomes" id="UP000000561">
    <property type="component" value="Chromosome 1"/>
</dbReference>
<dbReference type="EMBL" id="CM003140">
    <property type="protein sequence ID" value="KIS72424.1"/>
    <property type="molecule type" value="Genomic_DNA"/>
</dbReference>
<evidence type="ECO:0000313" key="2">
    <source>
        <dbReference type="EMBL" id="KIS72424.1"/>
    </source>
</evidence>
<evidence type="ECO:0000313" key="3">
    <source>
        <dbReference type="Proteomes" id="UP000000561"/>
    </source>
</evidence>
<keyword evidence="3" id="KW-1185">Reference proteome</keyword>
<name>A0A0D1E982_MYCMD</name>
<sequence>MRISAQLSALAISLTSIACSTGGWAPCLIDCTTSIFTIVLQGAFPGGDELVRLNGRDVSTTPCGPQYNCPRGIQTRDYNDVLAVRADHDTSFDTFARNGTKLGRLLFTAHQMAEYGILLRNHTGHDVIATKQGSNNYTISSFSWAGSGPPDLERGIAKRDHYFSGSYNLQFGDSFNQSIVRRSSSSAGWDLANQFTYDIFQYSPGPSYSAQIYTNDSKLITQGQLAFQF</sequence>
<gene>
    <name evidence="2" type="ORF">UMAG_00823</name>
</gene>
<dbReference type="RefSeq" id="XP_011386586.1">
    <property type="nucleotide sequence ID" value="XM_011388284.1"/>
</dbReference>